<reference evidence="3" key="1">
    <citation type="submission" date="2011-11" db="EMBL/GenBank/DDBJ databases">
        <title>Improved High-Quality Draft sequence of Desulfovibrio sp. U5L.</title>
        <authorList>
            <consortium name="US DOE Joint Genome Institute"/>
            <person name="Lucas S."/>
            <person name="Han J."/>
            <person name="Lapidus A."/>
            <person name="Cheng J.-F."/>
            <person name="Goodwin L."/>
            <person name="Pitluck S."/>
            <person name="Peters L."/>
            <person name="Ovchinnikova G."/>
            <person name="Held B."/>
            <person name="Detter J.C."/>
            <person name="Han C."/>
            <person name="Tapia R."/>
            <person name="Land M."/>
            <person name="Hauser L."/>
            <person name="Kyrpides N."/>
            <person name="Ivanova N."/>
            <person name="Pagani I."/>
            <person name="Gabster J."/>
            <person name="Walker C."/>
            <person name="Stolyar S."/>
            <person name="Stahl D."/>
            <person name="Arkin A."/>
            <person name="Dehal P."/>
            <person name="Hazen T."/>
            <person name="Woyke T."/>
        </authorList>
    </citation>
    <scope>NUCLEOTIDE SEQUENCE [LARGE SCALE GENOMIC DNA]</scope>
    <source>
        <strain evidence="3">U5L</strain>
    </source>
</reference>
<dbReference type="Pfam" id="PF06005">
    <property type="entry name" value="ZapB"/>
    <property type="match status" value="1"/>
</dbReference>
<dbReference type="Gene3D" id="1.20.5.340">
    <property type="match status" value="1"/>
</dbReference>
<dbReference type="GO" id="GO:0005737">
    <property type="term" value="C:cytoplasm"/>
    <property type="evidence" value="ECO:0007669"/>
    <property type="project" value="InterPro"/>
</dbReference>
<protein>
    <recommendedName>
        <fullName evidence="4">Cell division protein ZapB</fullName>
    </recommendedName>
</protein>
<dbReference type="AlphaFoldDB" id="I2PY13"/>
<dbReference type="InterPro" id="IPR009252">
    <property type="entry name" value="Cell_div_ZapB"/>
</dbReference>
<evidence type="ECO:0008006" key="4">
    <source>
        <dbReference type="Google" id="ProtNLM"/>
    </source>
</evidence>
<evidence type="ECO:0000256" key="2">
    <source>
        <dbReference type="SAM" id="Coils"/>
    </source>
</evidence>
<dbReference type="HOGENOM" id="CLU_171174_3_0_7"/>
<accession>I2PY13</accession>
<dbReference type="EMBL" id="JH600068">
    <property type="protein sequence ID" value="EIG52419.1"/>
    <property type="molecule type" value="Genomic_DNA"/>
</dbReference>
<proteinExistence type="predicted"/>
<gene>
    <name evidence="3" type="ORF">DesU5LDRAFT_0714</name>
</gene>
<evidence type="ECO:0000313" key="3">
    <source>
        <dbReference type="EMBL" id="EIG52419.1"/>
    </source>
</evidence>
<keyword evidence="1 2" id="KW-0175">Coiled coil</keyword>
<name>I2PY13_9BACT</name>
<dbReference type="GO" id="GO:0090529">
    <property type="term" value="P:cell septum assembly"/>
    <property type="evidence" value="ECO:0007669"/>
    <property type="project" value="InterPro"/>
</dbReference>
<feature type="coiled-coil region" evidence="2">
    <location>
        <begin position="4"/>
        <end position="45"/>
    </location>
</feature>
<organism evidence="3">
    <name type="scientific">Desulfovibrio sp. U5L</name>
    <dbReference type="NCBI Taxonomy" id="596152"/>
    <lineage>
        <taxon>Bacteria</taxon>
        <taxon>Pseudomonadati</taxon>
        <taxon>Thermodesulfobacteriota</taxon>
        <taxon>Desulfovibrionia</taxon>
        <taxon>Desulfovibrionales</taxon>
        <taxon>Desulfovibrionaceae</taxon>
        <taxon>Desulfovibrio</taxon>
    </lineage>
</organism>
<dbReference type="STRING" id="596152.DesU5LDRAFT_0714"/>
<dbReference type="OrthoDB" id="5460310at2"/>
<dbReference type="GO" id="GO:0043093">
    <property type="term" value="P:FtsZ-dependent cytokinesis"/>
    <property type="evidence" value="ECO:0007669"/>
    <property type="project" value="InterPro"/>
</dbReference>
<evidence type="ECO:0000256" key="1">
    <source>
        <dbReference type="ARBA" id="ARBA00023054"/>
    </source>
</evidence>
<sequence>MDIFDALEERVERLVARKKALEEENATLRADVARLAEEKQAVAQRIDGLLGKLQEELE</sequence>
<dbReference type="eggNOG" id="ENOG5030TAP">
    <property type="taxonomic scope" value="Bacteria"/>
</dbReference>